<dbReference type="EMBL" id="BAABHD010000081">
    <property type="protein sequence ID" value="GAA4466471.1"/>
    <property type="molecule type" value="Genomic_DNA"/>
</dbReference>
<feature type="compositionally biased region" description="Acidic residues" evidence="1">
    <location>
        <begin position="73"/>
        <end position="119"/>
    </location>
</feature>
<comment type="caution">
    <text evidence="2">The sequence shown here is derived from an EMBL/GenBank/DDBJ whole genome shotgun (WGS) entry which is preliminary data.</text>
</comment>
<accession>A0ABP8NIM5</accession>
<gene>
    <name evidence="2" type="ORF">GCM10023189_48560</name>
</gene>
<dbReference type="Proteomes" id="UP001501175">
    <property type="component" value="Unassembled WGS sequence"/>
</dbReference>
<reference evidence="3" key="1">
    <citation type="journal article" date="2019" name="Int. J. Syst. Evol. Microbiol.">
        <title>The Global Catalogue of Microorganisms (GCM) 10K type strain sequencing project: providing services to taxonomists for standard genome sequencing and annotation.</title>
        <authorList>
            <consortium name="The Broad Institute Genomics Platform"/>
            <consortium name="The Broad Institute Genome Sequencing Center for Infectious Disease"/>
            <person name="Wu L."/>
            <person name="Ma J."/>
        </authorList>
    </citation>
    <scope>NUCLEOTIDE SEQUENCE [LARGE SCALE GENOMIC DNA]</scope>
    <source>
        <strain evidence="3">JCM 17927</strain>
    </source>
</reference>
<organism evidence="2 3">
    <name type="scientific">Nibrella saemangeumensis</name>
    <dbReference type="NCBI Taxonomy" id="1084526"/>
    <lineage>
        <taxon>Bacteria</taxon>
        <taxon>Pseudomonadati</taxon>
        <taxon>Bacteroidota</taxon>
        <taxon>Cytophagia</taxon>
        <taxon>Cytophagales</taxon>
        <taxon>Spirosomataceae</taxon>
        <taxon>Nibrella</taxon>
    </lineage>
</organism>
<protein>
    <submittedName>
        <fullName evidence="2">Uncharacterized protein</fullName>
    </submittedName>
</protein>
<feature type="region of interest" description="Disordered" evidence="1">
    <location>
        <begin position="36"/>
        <end position="126"/>
    </location>
</feature>
<evidence type="ECO:0000313" key="3">
    <source>
        <dbReference type="Proteomes" id="UP001501175"/>
    </source>
</evidence>
<sequence length="126" mass="14216">MWMKIQSVCEHPNYFGTMISQHKTLRDDFMNPATAGMLTGNTGVEKDPTMTNPRMAADYDDTGTGAGRGYGGVDDDENLDDEELEDLTIDDEDDLDEDDDFDDDDEDLDDDVEDDMDDDSTLRGRW</sequence>
<name>A0ABP8NIM5_9BACT</name>
<keyword evidence="3" id="KW-1185">Reference proteome</keyword>
<proteinExistence type="predicted"/>
<evidence type="ECO:0000256" key="1">
    <source>
        <dbReference type="SAM" id="MobiDB-lite"/>
    </source>
</evidence>
<evidence type="ECO:0000313" key="2">
    <source>
        <dbReference type="EMBL" id="GAA4466471.1"/>
    </source>
</evidence>